<dbReference type="EMBL" id="WTYX01000001">
    <property type="protein sequence ID" value="MXO90677.1"/>
    <property type="molecule type" value="Genomic_DNA"/>
</dbReference>
<comment type="caution">
    <text evidence="1">The sequence shown here is derived from an EMBL/GenBank/DDBJ whole genome shotgun (WGS) entry which is preliminary data.</text>
</comment>
<name>A0A844ZV86_9SPHN</name>
<protein>
    <recommendedName>
        <fullName evidence="3">STAS/SEC14 domain-containing protein</fullName>
    </recommendedName>
</protein>
<proteinExistence type="predicted"/>
<evidence type="ECO:0000313" key="2">
    <source>
        <dbReference type="Proteomes" id="UP000442714"/>
    </source>
</evidence>
<dbReference type="AlphaFoldDB" id="A0A844ZV86"/>
<dbReference type="Proteomes" id="UP000442714">
    <property type="component" value="Unassembled WGS sequence"/>
</dbReference>
<reference evidence="1 2" key="1">
    <citation type="submission" date="2019-12" db="EMBL/GenBank/DDBJ databases">
        <title>Genomic-based taxomic classification of the family Erythrobacteraceae.</title>
        <authorList>
            <person name="Xu L."/>
        </authorList>
    </citation>
    <scope>NUCLEOTIDE SEQUENCE [LARGE SCALE GENOMIC DNA]</scope>
    <source>
        <strain evidence="1 2">KCTC 52763</strain>
    </source>
</reference>
<gene>
    <name evidence="1" type="ORF">GRI41_07580</name>
</gene>
<keyword evidence="2" id="KW-1185">Reference proteome</keyword>
<evidence type="ECO:0008006" key="3">
    <source>
        <dbReference type="Google" id="ProtNLM"/>
    </source>
</evidence>
<organism evidence="1 2">
    <name type="scientific">Pontixanthobacter aquaemixtae</name>
    <dbReference type="NCBI Taxonomy" id="1958940"/>
    <lineage>
        <taxon>Bacteria</taxon>
        <taxon>Pseudomonadati</taxon>
        <taxon>Pseudomonadota</taxon>
        <taxon>Alphaproteobacteria</taxon>
        <taxon>Sphingomonadales</taxon>
        <taxon>Erythrobacteraceae</taxon>
        <taxon>Pontixanthobacter</taxon>
    </lineage>
</organism>
<evidence type="ECO:0000313" key="1">
    <source>
        <dbReference type="EMBL" id="MXO90677.1"/>
    </source>
</evidence>
<dbReference type="RefSeq" id="WP_160604136.1">
    <property type="nucleotide sequence ID" value="NZ_WTYX01000001.1"/>
</dbReference>
<accession>A0A844ZV86</accession>
<sequence>MAITDRIVSARLNEEHGELHYRCGGLWDEHSIDELFDCLNRASEPLVRARKPIYALGDFTTAMPQVRATAEKIGAHLRNAKEFGLERMAIYGAPILMRMQYKRFAPDVNVEFFDTKGQALNWLREGR</sequence>
<dbReference type="OrthoDB" id="7409882at2"/>